<evidence type="ECO:0000313" key="4">
    <source>
        <dbReference type="Proteomes" id="UP000789375"/>
    </source>
</evidence>
<dbReference type="AlphaFoldDB" id="A0A9N8VPA7"/>
<keyword evidence="2" id="KW-0812">Transmembrane</keyword>
<evidence type="ECO:0000256" key="2">
    <source>
        <dbReference type="SAM" id="Phobius"/>
    </source>
</evidence>
<evidence type="ECO:0000313" key="3">
    <source>
        <dbReference type="EMBL" id="CAG8457669.1"/>
    </source>
</evidence>
<feature type="region of interest" description="Disordered" evidence="1">
    <location>
        <begin position="825"/>
        <end position="870"/>
    </location>
</feature>
<feature type="compositionally biased region" description="Basic and acidic residues" evidence="1">
    <location>
        <begin position="825"/>
        <end position="848"/>
    </location>
</feature>
<dbReference type="Proteomes" id="UP000789375">
    <property type="component" value="Unassembled WGS sequence"/>
</dbReference>
<protein>
    <submittedName>
        <fullName evidence="3">3629_t:CDS:1</fullName>
    </submittedName>
</protein>
<keyword evidence="2" id="KW-0472">Membrane</keyword>
<feature type="transmembrane region" description="Helical" evidence="2">
    <location>
        <begin position="648"/>
        <end position="667"/>
    </location>
</feature>
<gene>
    <name evidence="3" type="ORF">FMOSSE_LOCUS1874</name>
</gene>
<keyword evidence="4" id="KW-1185">Reference proteome</keyword>
<accession>A0A9N8VPA7</accession>
<feature type="transmembrane region" description="Helical" evidence="2">
    <location>
        <begin position="623"/>
        <end position="642"/>
    </location>
</feature>
<comment type="caution">
    <text evidence="3">The sequence shown here is derived from an EMBL/GenBank/DDBJ whole genome shotgun (WGS) entry which is preliminary data.</text>
</comment>
<keyword evidence="2" id="KW-1133">Transmembrane helix</keyword>
<reference evidence="3" key="1">
    <citation type="submission" date="2021-06" db="EMBL/GenBank/DDBJ databases">
        <authorList>
            <person name="Kallberg Y."/>
            <person name="Tangrot J."/>
            <person name="Rosling A."/>
        </authorList>
    </citation>
    <scope>NUCLEOTIDE SEQUENCE</scope>
    <source>
        <strain evidence="3">87-6 pot B 2015</strain>
    </source>
</reference>
<feature type="transmembrane region" description="Helical" evidence="2">
    <location>
        <begin position="674"/>
        <end position="697"/>
    </location>
</feature>
<proteinExistence type="predicted"/>
<sequence length="870" mass="98892">MVVHIIRPDLSVPEEVGKLCVDKYLSIRTIYPNGNVVPVDIKLDIQDFNYCILDNNIGMLNPIQIFPIRKNFLLVTYTNAIDESDPFSYTDRAMIIDLYGNIYSNITFGSSFVDVATNQWQPREGIFINFDPDKGFFRFTPTMHTDTIWQQYDNLSLISTVVSMVDGRYAIVFANSTDTTASLENPFIPRGGVYIYILDIHKTKREPAVLYQTPISGLKFVGIDCGASYVGFGQTCIVAGVFTIRSVNKKIHLKIDFLSSGTVINVLPLIDNIQRNPLIEEYFIEALRYGGYLLKGIGTDDSGGSFIEGYILNGEGIVYSWDLPMPTVINPLGIAQILRNNTIVISQPIEKPYWTLITTTLYKFEQAKDHGYENFHIEATTPNINDIIAPDTKSLTITYNNNVDFSVGRIKIFHENGNLRQIIIGNNEAFINQTEDGNLTTVYVKLIESTLNQPDSKYYVLIENNFVKNRVYQEPLYGIKENVWYFNTTRIEEEFSESANGQVRLNEVGTEYFKSLNENDRKTFFEKLSRELADAIPISHERVTTNERNETDASTPNNQIFLPIKILKDKISTRKERTVKFAIQDLDHLIRNKFITVIGSGETSQYLDEIYGYKQLPNQWQSFGPGLLGAFAAVLVLALLFMAKNTAIFQFGLAVSDIVLDWLFIFTKSKNVKLFIPSLVILLVSFFVSLILAFRIISKELRNDNEQATKFRKWLNENSKIVNVFNILAGTDLEILNVLDSKIIIFGIDKFNAGYSDETVYRIAYYSCVNIILEDIPQLVIQVIYFRRTLHYDIIPLLTLISSCLSILSKVVDKYYLFRSGKTKYDGKLSNERSNEKPDDKTYEEPNEKISLTSPVPASSSSTSSRTPAS</sequence>
<dbReference type="EMBL" id="CAJVPP010000222">
    <property type="protein sequence ID" value="CAG8457669.1"/>
    <property type="molecule type" value="Genomic_DNA"/>
</dbReference>
<name>A0A9N8VPA7_FUNMO</name>
<evidence type="ECO:0000256" key="1">
    <source>
        <dbReference type="SAM" id="MobiDB-lite"/>
    </source>
</evidence>
<organism evidence="3 4">
    <name type="scientific">Funneliformis mosseae</name>
    <name type="common">Endomycorrhizal fungus</name>
    <name type="synonym">Glomus mosseae</name>
    <dbReference type="NCBI Taxonomy" id="27381"/>
    <lineage>
        <taxon>Eukaryota</taxon>
        <taxon>Fungi</taxon>
        <taxon>Fungi incertae sedis</taxon>
        <taxon>Mucoromycota</taxon>
        <taxon>Glomeromycotina</taxon>
        <taxon>Glomeromycetes</taxon>
        <taxon>Glomerales</taxon>
        <taxon>Glomeraceae</taxon>
        <taxon>Funneliformis</taxon>
    </lineage>
</organism>
<feature type="compositionally biased region" description="Low complexity" evidence="1">
    <location>
        <begin position="851"/>
        <end position="870"/>
    </location>
</feature>